<feature type="transmembrane region" description="Helical" evidence="6">
    <location>
        <begin position="26"/>
        <end position="47"/>
    </location>
</feature>
<dbReference type="PANTHER" id="PTHR45996:SF4">
    <property type="entry name" value="CYCLIC AMP-RESPONSIVE ELEMENT-BINDING PROTEIN 3"/>
    <property type="match status" value="1"/>
</dbReference>
<keyword evidence="8" id="KW-1185">Reference proteome</keyword>
<evidence type="ECO:0000256" key="5">
    <source>
        <dbReference type="SAM" id="MobiDB-lite"/>
    </source>
</evidence>
<organism evidence="7 8">
    <name type="scientific">Centropus unirufus</name>
    <dbReference type="NCBI Taxonomy" id="1118519"/>
    <lineage>
        <taxon>Eukaryota</taxon>
        <taxon>Metazoa</taxon>
        <taxon>Chordata</taxon>
        <taxon>Craniata</taxon>
        <taxon>Vertebrata</taxon>
        <taxon>Euteleostomi</taxon>
        <taxon>Archelosauria</taxon>
        <taxon>Archosauria</taxon>
        <taxon>Dinosauria</taxon>
        <taxon>Saurischia</taxon>
        <taxon>Theropoda</taxon>
        <taxon>Coelurosauria</taxon>
        <taxon>Aves</taxon>
        <taxon>Neognathae</taxon>
        <taxon>Neoaves</taxon>
        <taxon>Otidimorphae</taxon>
        <taxon>Cuculiformes</taxon>
        <taxon>Centropidae</taxon>
        <taxon>Centropus</taxon>
    </lineage>
</organism>
<feature type="region of interest" description="Disordered" evidence="5">
    <location>
        <begin position="84"/>
        <end position="135"/>
    </location>
</feature>
<keyword evidence="6" id="KW-1133">Transmembrane helix</keyword>
<sequence>RSLHKRLKKLQVLVRRNSPKTITGKTCTMVLVLSFCLIMSPGIYSFWSRGPKVEELKVVSRLIRGVPKQDAARVWGDAAVEFSPECERPSVSGNAKKPEEEEESSSSSLNRSASSDPQGSQGTGSSPSQLQEQLSQAKHLQAAIVWEYKGQKRVQHTKIVIHQRGTDEM</sequence>
<dbReference type="InterPro" id="IPR051381">
    <property type="entry name" value="CREB_ATF_subfamily"/>
</dbReference>
<feature type="compositionally biased region" description="Low complexity" evidence="5">
    <location>
        <begin position="114"/>
        <end position="135"/>
    </location>
</feature>
<dbReference type="GO" id="GO:0000978">
    <property type="term" value="F:RNA polymerase II cis-regulatory region sequence-specific DNA binding"/>
    <property type="evidence" value="ECO:0007669"/>
    <property type="project" value="TreeGrafter"/>
</dbReference>
<protein>
    <submittedName>
        <fullName evidence="7">CREB3 protein</fullName>
    </submittedName>
</protein>
<keyword evidence="1" id="KW-0805">Transcription regulation</keyword>
<dbReference type="GO" id="GO:0000981">
    <property type="term" value="F:DNA-binding transcription factor activity, RNA polymerase II-specific"/>
    <property type="evidence" value="ECO:0007669"/>
    <property type="project" value="TreeGrafter"/>
</dbReference>
<dbReference type="GO" id="GO:0005634">
    <property type="term" value="C:nucleus"/>
    <property type="evidence" value="ECO:0007669"/>
    <property type="project" value="TreeGrafter"/>
</dbReference>
<dbReference type="AlphaFoldDB" id="A0A7K5A5S5"/>
<keyword evidence="4" id="KW-0539">Nucleus</keyword>
<keyword evidence="2" id="KW-0238">DNA-binding</keyword>
<evidence type="ECO:0000256" key="1">
    <source>
        <dbReference type="ARBA" id="ARBA00023015"/>
    </source>
</evidence>
<evidence type="ECO:0000256" key="6">
    <source>
        <dbReference type="SAM" id="Phobius"/>
    </source>
</evidence>
<keyword evidence="6" id="KW-0812">Transmembrane</keyword>
<dbReference type="Proteomes" id="UP000517892">
    <property type="component" value="Unassembled WGS sequence"/>
</dbReference>
<dbReference type="OrthoDB" id="674948at2759"/>
<gene>
    <name evidence="7" type="primary">Creb3</name>
    <name evidence="7" type="ORF">CENUNI_R15360</name>
</gene>
<reference evidence="7 8" key="1">
    <citation type="submission" date="2019-09" db="EMBL/GenBank/DDBJ databases">
        <title>Bird 10,000 Genomes (B10K) Project - Family phase.</title>
        <authorList>
            <person name="Zhang G."/>
        </authorList>
    </citation>
    <scope>NUCLEOTIDE SEQUENCE [LARGE SCALE GENOMIC DNA]</scope>
    <source>
        <strain evidence="7">B10K-DU-017-25</strain>
        <tissue evidence="7">Mixed tissue sample</tissue>
    </source>
</reference>
<feature type="non-terminal residue" evidence="7">
    <location>
        <position position="169"/>
    </location>
</feature>
<keyword evidence="6" id="KW-0472">Membrane</keyword>
<accession>A0A7K5A5S5</accession>
<feature type="non-terminal residue" evidence="7">
    <location>
        <position position="1"/>
    </location>
</feature>
<evidence type="ECO:0000256" key="4">
    <source>
        <dbReference type="ARBA" id="ARBA00023242"/>
    </source>
</evidence>
<name>A0A7K5A5S5_9AVES</name>
<comment type="caution">
    <text evidence="7">The sequence shown here is derived from an EMBL/GenBank/DDBJ whole genome shotgun (WGS) entry which is preliminary data.</text>
</comment>
<dbReference type="PANTHER" id="PTHR45996">
    <property type="entry name" value="AGAP001464-PB"/>
    <property type="match status" value="1"/>
</dbReference>
<evidence type="ECO:0000313" key="8">
    <source>
        <dbReference type="Proteomes" id="UP000517892"/>
    </source>
</evidence>
<evidence type="ECO:0000313" key="7">
    <source>
        <dbReference type="EMBL" id="NWR79041.1"/>
    </source>
</evidence>
<keyword evidence="3" id="KW-0804">Transcription</keyword>
<dbReference type="EMBL" id="VYZI01000713">
    <property type="protein sequence ID" value="NWR79041.1"/>
    <property type="molecule type" value="Genomic_DNA"/>
</dbReference>
<evidence type="ECO:0000256" key="2">
    <source>
        <dbReference type="ARBA" id="ARBA00023125"/>
    </source>
</evidence>
<proteinExistence type="predicted"/>
<evidence type="ECO:0000256" key="3">
    <source>
        <dbReference type="ARBA" id="ARBA00023163"/>
    </source>
</evidence>